<evidence type="ECO:0000256" key="4">
    <source>
        <dbReference type="ARBA" id="ARBA00022692"/>
    </source>
</evidence>
<comment type="caution">
    <text evidence="10">The sequence shown here is derived from an EMBL/GenBank/DDBJ whole genome shotgun (WGS) entry which is preliminary data.</text>
</comment>
<dbReference type="GO" id="GO:0005886">
    <property type="term" value="C:plasma membrane"/>
    <property type="evidence" value="ECO:0007669"/>
    <property type="project" value="UniProtKB-SubCell"/>
</dbReference>
<dbReference type="GO" id="GO:0022857">
    <property type="term" value="F:transmembrane transporter activity"/>
    <property type="evidence" value="ECO:0007669"/>
    <property type="project" value="InterPro"/>
</dbReference>
<dbReference type="Proteomes" id="UP000078476">
    <property type="component" value="Unassembled WGS sequence"/>
</dbReference>
<evidence type="ECO:0000256" key="2">
    <source>
        <dbReference type="ARBA" id="ARBA00022448"/>
    </source>
</evidence>
<dbReference type="PANTHER" id="PTHR30561:SF1">
    <property type="entry name" value="MULTIDRUG TRANSPORTER EMRE"/>
    <property type="match status" value="1"/>
</dbReference>
<dbReference type="InterPro" id="IPR037185">
    <property type="entry name" value="EmrE-like"/>
</dbReference>
<dbReference type="EMBL" id="LUUI01000095">
    <property type="protein sequence ID" value="OAI16462.1"/>
    <property type="molecule type" value="Genomic_DNA"/>
</dbReference>
<feature type="transmembrane region" description="Helical" evidence="9">
    <location>
        <begin position="29"/>
        <end position="50"/>
    </location>
</feature>
<dbReference type="SUPFAM" id="SSF103481">
    <property type="entry name" value="Multidrug resistance efflux transporter EmrE"/>
    <property type="match status" value="1"/>
</dbReference>
<evidence type="ECO:0000256" key="6">
    <source>
        <dbReference type="ARBA" id="ARBA00023136"/>
    </source>
</evidence>
<keyword evidence="6 9" id="KW-0472">Membrane</keyword>
<reference evidence="10 11" key="1">
    <citation type="submission" date="2016-03" db="EMBL/GenBank/DDBJ databases">
        <authorList>
            <person name="Ploux O."/>
        </authorList>
    </citation>
    <scope>NUCLEOTIDE SEQUENCE [LARGE SCALE GENOMIC DNA]</scope>
    <source>
        <strain evidence="10 11">R-45370</strain>
    </source>
</reference>
<proteinExistence type="inferred from homology"/>
<dbReference type="PANTHER" id="PTHR30561">
    <property type="entry name" value="SMR FAMILY PROTON-DEPENDENT DRUG EFFLUX TRANSPORTER SUGE"/>
    <property type="match status" value="1"/>
</dbReference>
<dbReference type="FunFam" id="1.10.3730.20:FF:000001">
    <property type="entry name" value="Quaternary ammonium compound resistance transporter SugE"/>
    <property type="match status" value="1"/>
</dbReference>
<evidence type="ECO:0000256" key="1">
    <source>
        <dbReference type="ARBA" id="ARBA00004651"/>
    </source>
</evidence>
<accession>A0A177NF50</accession>
<keyword evidence="3" id="KW-1003">Cell membrane</keyword>
<organism evidence="10 11">
    <name type="scientific">Methylomonas lenta</name>
    <dbReference type="NCBI Taxonomy" id="980561"/>
    <lineage>
        <taxon>Bacteria</taxon>
        <taxon>Pseudomonadati</taxon>
        <taxon>Pseudomonadota</taxon>
        <taxon>Gammaproteobacteria</taxon>
        <taxon>Methylococcales</taxon>
        <taxon>Methylococcaceae</taxon>
        <taxon>Methylomonas</taxon>
    </lineage>
</organism>
<evidence type="ECO:0000256" key="8">
    <source>
        <dbReference type="RuleBase" id="RU003942"/>
    </source>
</evidence>
<name>A0A177NF50_9GAMM</name>
<dbReference type="InterPro" id="IPR000390">
    <property type="entry name" value="Small_drug/metabolite_transptr"/>
</dbReference>
<evidence type="ECO:0000256" key="7">
    <source>
        <dbReference type="ARBA" id="ARBA00038032"/>
    </source>
</evidence>
<evidence type="ECO:0000256" key="9">
    <source>
        <dbReference type="SAM" id="Phobius"/>
    </source>
</evidence>
<dbReference type="Pfam" id="PF00893">
    <property type="entry name" value="Multi_Drug_Res"/>
    <property type="match status" value="1"/>
</dbReference>
<sequence length="109" mass="11641">MNWLYLAIAIMSEVFATSALKAAEGFTRFWPSLLVVIGYASAFYFLSLTLRTIPLGIAYAIWSGVGVVLVSIVGWFIYHQSLSTGALVGIALIVSGVVVLNLSSTTVGH</sequence>
<keyword evidence="4 8" id="KW-0812">Transmembrane</keyword>
<evidence type="ECO:0000313" key="11">
    <source>
        <dbReference type="Proteomes" id="UP000078476"/>
    </source>
</evidence>
<evidence type="ECO:0000313" key="10">
    <source>
        <dbReference type="EMBL" id="OAI16462.1"/>
    </source>
</evidence>
<evidence type="ECO:0000256" key="3">
    <source>
        <dbReference type="ARBA" id="ARBA00022475"/>
    </source>
</evidence>
<comment type="similarity">
    <text evidence="7 8">Belongs to the drug/metabolite transporter (DMT) superfamily. Small multidrug resistance (SMR) (TC 2.A.7.1) family.</text>
</comment>
<comment type="subcellular location">
    <subcellularLocation>
        <location evidence="1 8">Cell membrane</location>
        <topology evidence="1 8">Multi-pass membrane protein</topology>
    </subcellularLocation>
</comment>
<keyword evidence="5 9" id="KW-1133">Transmembrane helix</keyword>
<dbReference type="Gene3D" id="1.10.3730.20">
    <property type="match status" value="1"/>
</dbReference>
<feature type="transmembrane region" description="Helical" evidence="9">
    <location>
        <begin position="84"/>
        <end position="103"/>
    </location>
</feature>
<keyword evidence="2" id="KW-0813">Transport</keyword>
<evidence type="ECO:0000256" key="5">
    <source>
        <dbReference type="ARBA" id="ARBA00022989"/>
    </source>
</evidence>
<protein>
    <submittedName>
        <fullName evidence="10">Multidrug transporter</fullName>
    </submittedName>
</protein>
<feature type="transmembrane region" description="Helical" evidence="9">
    <location>
        <begin position="57"/>
        <end position="78"/>
    </location>
</feature>
<dbReference type="GO" id="GO:1990961">
    <property type="term" value="P:xenobiotic detoxification by transmembrane export across the plasma membrane"/>
    <property type="evidence" value="ECO:0007669"/>
    <property type="project" value="UniProtKB-ARBA"/>
</dbReference>
<dbReference type="InterPro" id="IPR045324">
    <property type="entry name" value="Small_multidrug_res"/>
</dbReference>
<dbReference type="RefSeq" id="WP_066980943.1">
    <property type="nucleotide sequence ID" value="NZ_LUUI01000095.1"/>
</dbReference>
<dbReference type="AlphaFoldDB" id="A0A177NF50"/>
<gene>
    <name evidence="10" type="ORF">A1359_07360</name>
</gene>
<keyword evidence="11" id="KW-1185">Reference proteome</keyword>